<dbReference type="AlphaFoldDB" id="A0AAD7E6G0"/>
<dbReference type="EMBL" id="JARJCW010000001">
    <property type="protein sequence ID" value="KAJ7230331.1"/>
    <property type="molecule type" value="Genomic_DNA"/>
</dbReference>
<evidence type="ECO:0000313" key="3">
    <source>
        <dbReference type="Proteomes" id="UP001219525"/>
    </source>
</evidence>
<feature type="region of interest" description="Disordered" evidence="1">
    <location>
        <begin position="183"/>
        <end position="231"/>
    </location>
</feature>
<comment type="caution">
    <text evidence="2">The sequence shown here is derived from an EMBL/GenBank/DDBJ whole genome shotgun (WGS) entry which is preliminary data.</text>
</comment>
<protein>
    <submittedName>
        <fullName evidence="2">Uncharacterized protein</fullName>
    </submittedName>
</protein>
<gene>
    <name evidence="2" type="ORF">GGX14DRAFT_582849</name>
</gene>
<reference evidence="2" key="1">
    <citation type="submission" date="2023-03" db="EMBL/GenBank/DDBJ databases">
        <title>Massive genome expansion in bonnet fungi (Mycena s.s.) driven by repeated elements and novel gene families across ecological guilds.</title>
        <authorList>
            <consortium name="Lawrence Berkeley National Laboratory"/>
            <person name="Harder C.B."/>
            <person name="Miyauchi S."/>
            <person name="Viragh M."/>
            <person name="Kuo A."/>
            <person name="Thoen E."/>
            <person name="Andreopoulos B."/>
            <person name="Lu D."/>
            <person name="Skrede I."/>
            <person name="Drula E."/>
            <person name="Henrissat B."/>
            <person name="Morin E."/>
            <person name="Kohler A."/>
            <person name="Barry K."/>
            <person name="LaButti K."/>
            <person name="Morin E."/>
            <person name="Salamov A."/>
            <person name="Lipzen A."/>
            <person name="Mereny Z."/>
            <person name="Hegedus B."/>
            <person name="Baldrian P."/>
            <person name="Stursova M."/>
            <person name="Weitz H."/>
            <person name="Taylor A."/>
            <person name="Grigoriev I.V."/>
            <person name="Nagy L.G."/>
            <person name="Martin F."/>
            <person name="Kauserud H."/>
        </authorList>
    </citation>
    <scope>NUCLEOTIDE SEQUENCE</scope>
    <source>
        <strain evidence="2">9144</strain>
    </source>
</reference>
<proteinExistence type="predicted"/>
<evidence type="ECO:0000256" key="1">
    <source>
        <dbReference type="SAM" id="MobiDB-lite"/>
    </source>
</evidence>
<keyword evidence="3" id="KW-1185">Reference proteome</keyword>
<accession>A0AAD7E6G0</accession>
<evidence type="ECO:0000313" key="2">
    <source>
        <dbReference type="EMBL" id="KAJ7230331.1"/>
    </source>
</evidence>
<name>A0AAD7E6G0_9AGAR</name>
<sequence length="297" mass="31330">MAGRVNFEVGKTQLAYSALGRSETDVTAPDAGSAAVARTCRVGGPEDQRVARLRLSLARPRSRARTATLTAPIARGLLRTYKGCATRWNAGQKLVCMRVRISDKGVLYKLGTIISAVASPAAHGWTHSALPSQQAAAGRSAAHHDMAVSLHRYAQIDAMQPGPIAGTHPGAVRGNLNLIHAASSRPAMRASRTHPIRRALVPQDPGRGPRRNAPPPPLQQHARTQSWGPTSHPDCLHLAPIAICAGGARCAGGSESQSHAHTLGRLRIINYSTASTIARAATHPTPLRDPENLNAAG</sequence>
<dbReference type="Proteomes" id="UP001219525">
    <property type="component" value="Unassembled WGS sequence"/>
</dbReference>
<organism evidence="2 3">
    <name type="scientific">Mycena pura</name>
    <dbReference type="NCBI Taxonomy" id="153505"/>
    <lineage>
        <taxon>Eukaryota</taxon>
        <taxon>Fungi</taxon>
        <taxon>Dikarya</taxon>
        <taxon>Basidiomycota</taxon>
        <taxon>Agaricomycotina</taxon>
        <taxon>Agaricomycetes</taxon>
        <taxon>Agaricomycetidae</taxon>
        <taxon>Agaricales</taxon>
        <taxon>Marasmiineae</taxon>
        <taxon>Mycenaceae</taxon>
        <taxon>Mycena</taxon>
    </lineage>
</organism>